<accession>A0A4V1G501</accession>
<reference evidence="4 5" key="1">
    <citation type="submission" date="2019-04" db="EMBL/GenBank/DDBJ databases">
        <authorList>
            <person name="Embree M."/>
            <person name="Gaffney J.R."/>
        </authorList>
    </citation>
    <scope>NUCLEOTIDE SEQUENCE [LARGE SCALE GENOMIC DNA]</scope>
    <source>
        <strain evidence="4 5">JE7A12</strain>
    </source>
</reference>
<sequence>MKIYEVKDKSEDLKSTLLNIWEQSVKATHTFLTDEEIKKIKGYVPMAISGVKHLIVAEDDIGEIVGFIGVESRKIEMLFISPLCRGKGIGKSLVKFGVENYNVNEVTVNQQNPQAVGFYEHLGFKTYKRTELDEEGNPYPLLYMKL</sequence>
<dbReference type="Gene3D" id="3.40.630.30">
    <property type="match status" value="1"/>
</dbReference>
<evidence type="ECO:0000256" key="1">
    <source>
        <dbReference type="ARBA" id="ARBA00022679"/>
    </source>
</evidence>
<dbReference type="CDD" id="cd04301">
    <property type="entry name" value="NAT_SF"/>
    <property type="match status" value="1"/>
</dbReference>
<dbReference type="GO" id="GO:0016747">
    <property type="term" value="F:acyltransferase activity, transferring groups other than amino-acyl groups"/>
    <property type="evidence" value="ECO:0007669"/>
    <property type="project" value="InterPro"/>
</dbReference>
<dbReference type="KEGG" id="ruj:E5Z56_03635"/>
<evidence type="ECO:0000313" key="4">
    <source>
        <dbReference type="EMBL" id="QCT06503.1"/>
    </source>
</evidence>
<keyword evidence="1 4" id="KW-0808">Transferase</keyword>
<dbReference type="InterPro" id="IPR016181">
    <property type="entry name" value="Acyl_CoA_acyltransferase"/>
</dbReference>
<evidence type="ECO:0000259" key="3">
    <source>
        <dbReference type="PROSITE" id="PS51186"/>
    </source>
</evidence>
<evidence type="ECO:0000256" key="2">
    <source>
        <dbReference type="ARBA" id="ARBA00023315"/>
    </source>
</evidence>
<evidence type="ECO:0000313" key="5">
    <source>
        <dbReference type="Proteomes" id="UP000301475"/>
    </source>
</evidence>
<protein>
    <submittedName>
        <fullName evidence="4">GNAT family N-acetyltransferase</fullName>
    </submittedName>
</protein>
<dbReference type="Proteomes" id="UP000301475">
    <property type="component" value="Chromosome"/>
</dbReference>
<dbReference type="PANTHER" id="PTHR43800">
    <property type="entry name" value="PEPTIDYL-LYSINE N-ACETYLTRANSFERASE YJAB"/>
    <property type="match status" value="1"/>
</dbReference>
<dbReference type="Pfam" id="PF13673">
    <property type="entry name" value="Acetyltransf_10"/>
    <property type="match status" value="1"/>
</dbReference>
<dbReference type="SUPFAM" id="SSF55729">
    <property type="entry name" value="Acyl-CoA N-acyltransferases (Nat)"/>
    <property type="match status" value="1"/>
</dbReference>
<dbReference type="PROSITE" id="PS51186">
    <property type="entry name" value="GNAT"/>
    <property type="match status" value="1"/>
</dbReference>
<dbReference type="RefSeq" id="WP_138156571.1">
    <property type="nucleotide sequence ID" value="NZ_CP039381.1"/>
</dbReference>
<gene>
    <name evidence="4" type="ORF">E5Z56_03635</name>
</gene>
<dbReference type="OrthoDB" id="88131at2"/>
<dbReference type="AlphaFoldDB" id="A0A4V1G501"/>
<keyword evidence="2" id="KW-0012">Acyltransferase</keyword>
<proteinExistence type="predicted"/>
<feature type="domain" description="N-acetyltransferase" evidence="3">
    <location>
        <begin position="1"/>
        <end position="146"/>
    </location>
</feature>
<organism evidence="4 5">
    <name type="scientific">Ruminococcus bovis</name>
    <dbReference type="NCBI Taxonomy" id="2564099"/>
    <lineage>
        <taxon>Bacteria</taxon>
        <taxon>Bacillati</taxon>
        <taxon>Bacillota</taxon>
        <taxon>Clostridia</taxon>
        <taxon>Eubacteriales</taxon>
        <taxon>Oscillospiraceae</taxon>
        <taxon>Ruminococcus</taxon>
    </lineage>
</organism>
<keyword evidence="5" id="KW-1185">Reference proteome</keyword>
<dbReference type="InterPro" id="IPR000182">
    <property type="entry name" value="GNAT_dom"/>
</dbReference>
<dbReference type="EMBL" id="CP039381">
    <property type="protein sequence ID" value="QCT06503.1"/>
    <property type="molecule type" value="Genomic_DNA"/>
</dbReference>
<dbReference type="PANTHER" id="PTHR43800:SF1">
    <property type="entry name" value="PEPTIDYL-LYSINE N-ACETYLTRANSFERASE YJAB"/>
    <property type="match status" value="1"/>
</dbReference>
<name>A0A4V1G501_9FIRM</name>